<dbReference type="CDD" id="cd07302">
    <property type="entry name" value="CHD"/>
    <property type="match status" value="1"/>
</dbReference>
<dbReference type="GO" id="GO:0035556">
    <property type="term" value="P:intracellular signal transduction"/>
    <property type="evidence" value="ECO:0007669"/>
    <property type="project" value="InterPro"/>
</dbReference>
<dbReference type="Pfam" id="PF00211">
    <property type="entry name" value="Guanylate_cyc"/>
    <property type="match status" value="1"/>
</dbReference>
<dbReference type="Proteomes" id="UP000324326">
    <property type="component" value="Unassembled WGS sequence"/>
</dbReference>
<sequence length="498" mass="56379">MPKVTEEGLKKIEEKIETIFTTEMEVDDFEGDNVPSVDDLPDKNKGLIVTNCTILFVDIRSSTKLSDKSQAKSMAKIYRAFARAMSMCVYESGGRVRQIAGDRVMGVFVDDAEESSIQKAMDAARAITSVVEYIFNPLCRKNVNQKEIACGVGIDTGRILVTPIGIKHQGDDSRDLVWAGKTANVASKHTDLAEASEIFVTKRFYEKLPSEYKKNSDGSEIWTKTFRFKGDTLFEGYGVREFYLPELVEEPSDGEELDEKRATSSHKGIIESEGNDIGRIVTDIVQGVESKVGGLLSNFEQVVLREVAVAAKESQAERKLQELQRQEQAVKKKEEELKKKEQDIERILAYRKKELDYTVKVTALRERTNHMELEDFLIELKQVLDLGAAIGKKAGTVHKDLYVFRIVMYLHGKGESELAFRILIGQLTEDLPTADIPSEWYSVPVIKKVGREQEYLKAVNYHIQHYNPSVKDVLLLRNVLKQLGIENEIVNRRSLFIE</sequence>
<accession>A0A5M8RVE4</accession>
<dbReference type="SUPFAM" id="SSF55073">
    <property type="entry name" value="Nucleotide cyclase"/>
    <property type="match status" value="1"/>
</dbReference>
<feature type="domain" description="Guanylate cyclase" evidence="3">
    <location>
        <begin position="53"/>
        <end position="190"/>
    </location>
</feature>
<evidence type="ECO:0000256" key="2">
    <source>
        <dbReference type="SAM" id="Coils"/>
    </source>
</evidence>
<name>A0A5M8RVE4_9BACI</name>
<dbReference type="InterPro" id="IPR029787">
    <property type="entry name" value="Nucleotide_cyclase"/>
</dbReference>
<reference evidence="4 5" key="1">
    <citation type="submission" date="2018-08" db="EMBL/GenBank/DDBJ databases">
        <title>Bacillus phenotypic plasticity.</title>
        <authorList>
            <person name="Hurtado E."/>
        </authorList>
    </citation>
    <scope>NUCLEOTIDE SEQUENCE [LARGE SCALE GENOMIC DNA]</scope>
    <source>
        <strain evidence="4 5">427</strain>
    </source>
</reference>
<evidence type="ECO:0000259" key="3">
    <source>
        <dbReference type="PROSITE" id="PS50125"/>
    </source>
</evidence>
<comment type="similarity">
    <text evidence="1">Belongs to the adenylyl cyclase class-3 family.</text>
</comment>
<dbReference type="RefSeq" id="WP_148957236.1">
    <property type="nucleotide sequence ID" value="NZ_QSND01000002.1"/>
</dbReference>
<dbReference type="GO" id="GO:0004016">
    <property type="term" value="F:adenylate cyclase activity"/>
    <property type="evidence" value="ECO:0007669"/>
    <property type="project" value="UniProtKB-ARBA"/>
</dbReference>
<dbReference type="AlphaFoldDB" id="A0A5M8RVE4"/>
<dbReference type="PROSITE" id="PS50125">
    <property type="entry name" value="GUANYLATE_CYCLASE_2"/>
    <property type="match status" value="1"/>
</dbReference>
<comment type="caution">
    <text evidence="4">The sequence shown here is derived from an EMBL/GenBank/DDBJ whole genome shotgun (WGS) entry which is preliminary data.</text>
</comment>
<proteinExistence type="inferred from homology"/>
<dbReference type="PANTHER" id="PTHR43081">
    <property type="entry name" value="ADENYLATE CYCLASE, TERMINAL-DIFFERENTIATION SPECIFIC-RELATED"/>
    <property type="match status" value="1"/>
</dbReference>
<dbReference type="PANTHER" id="PTHR43081:SF1">
    <property type="entry name" value="ADENYLATE CYCLASE, TERMINAL-DIFFERENTIATION SPECIFIC"/>
    <property type="match status" value="1"/>
</dbReference>
<organism evidence="4 5">
    <name type="scientific">Bacillus swezeyi</name>
    <dbReference type="NCBI Taxonomy" id="1925020"/>
    <lineage>
        <taxon>Bacteria</taxon>
        <taxon>Bacillati</taxon>
        <taxon>Bacillota</taxon>
        <taxon>Bacilli</taxon>
        <taxon>Bacillales</taxon>
        <taxon>Bacillaceae</taxon>
        <taxon>Bacillus</taxon>
    </lineage>
</organism>
<keyword evidence="2" id="KW-0175">Coiled coil</keyword>
<evidence type="ECO:0000313" key="5">
    <source>
        <dbReference type="Proteomes" id="UP000324326"/>
    </source>
</evidence>
<dbReference type="GO" id="GO:0009190">
    <property type="term" value="P:cyclic nucleotide biosynthetic process"/>
    <property type="evidence" value="ECO:0007669"/>
    <property type="project" value="InterPro"/>
</dbReference>
<feature type="coiled-coil region" evidence="2">
    <location>
        <begin position="306"/>
        <end position="350"/>
    </location>
</feature>
<dbReference type="EMBL" id="QSND01000002">
    <property type="protein sequence ID" value="KAA6451360.1"/>
    <property type="molecule type" value="Genomic_DNA"/>
</dbReference>
<gene>
    <name evidence="4" type="ORF">DX927_11335</name>
</gene>
<evidence type="ECO:0000256" key="1">
    <source>
        <dbReference type="ARBA" id="ARBA00005381"/>
    </source>
</evidence>
<protein>
    <submittedName>
        <fullName evidence="4">Adenylate/guanylate cyclase domain-containing protein</fullName>
    </submittedName>
</protein>
<dbReference type="InterPro" id="IPR001054">
    <property type="entry name" value="A/G_cyclase"/>
</dbReference>
<dbReference type="InterPro" id="IPR050697">
    <property type="entry name" value="Adenylyl/Guanylyl_Cyclase_3/4"/>
</dbReference>
<dbReference type="Gene3D" id="3.30.70.1230">
    <property type="entry name" value="Nucleotide cyclase"/>
    <property type="match status" value="1"/>
</dbReference>
<evidence type="ECO:0000313" key="4">
    <source>
        <dbReference type="EMBL" id="KAA6451360.1"/>
    </source>
</evidence>